<comment type="caution">
    <text evidence="3">The sequence shown here is derived from an EMBL/GenBank/DDBJ whole genome shotgun (WGS) entry which is preliminary data.</text>
</comment>
<feature type="chain" id="PRO_5034405693" evidence="2">
    <location>
        <begin position="26"/>
        <end position="301"/>
    </location>
</feature>
<feature type="signal peptide" evidence="2">
    <location>
        <begin position="1"/>
        <end position="25"/>
    </location>
</feature>
<proteinExistence type="predicted"/>
<organism evidence="3 4">
    <name type="scientific">Fasciolopsis buskii</name>
    <dbReference type="NCBI Taxonomy" id="27845"/>
    <lineage>
        <taxon>Eukaryota</taxon>
        <taxon>Metazoa</taxon>
        <taxon>Spiralia</taxon>
        <taxon>Lophotrochozoa</taxon>
        <taxon>Platyhelminthes</taxon>
        <taxon>Trematoda</taxon>
        <taxon>Digenea</taxon>
        <taxon>Plagiorchiida</taxon>
        <taxon>Echinostomata</taxon>
        <taxon>Echinostomatoidea</taxon>
        <taxon>Fasciolidae</taxon>
        <taxon>Fasciolopsis</taxon>
    </lineage>
</organism>
<reference evidence="3" key="1">
    <citation type="submission" date="2019-05" db="EMBL/GenBank/DDBJ databases">
        <title>Annotation for the trematode Fasciolopsis buski.</title>
        <authorList>
            <person name="Choi Y.-J."/>
        </authorList>
    </citation>
    <scope>NUCLEOTIDE SEQUENCE</scope>
    <source>
        <strain evidence="3">HT</strain>
        <tissue evidence="3">Whole worm</tissue>
    </source>
</reference>
<protein>
    <submittedName>
        <fullName evidence="3">Uncharacterized protein</fullName>
    </submittedName>
</protein>
<dbReference type="AlphaFoldDB" id="A0A8E0RVC0"/>
<dbReference type="Gene3D" id="1.25.10.10">
    <property type="entry name" value="Leucine-rich Repeat Variant"/>
    <property type="match status" value="1"/>
</dbReference>
<evidence type="ECO:0000256" key="1">
    <source>
        <dbReference type="SAM" id="MobiDB-lite"/>
    </source>
</evidence>
<evidence type="ECO:0000313" key="4">
    <source>
        <dbReference type="Proteomes" id="UP000728185"/>
    </source>
</evidence>
<keyword evidence="2" id="KW-0732">Signal</keyword>
<keyword evidence="4" id="KW-1185">Reference proteome</keyword>
<feature type="compositionally biased region" description="Polar residues" evidence="1">
    <location>
        <begin position="153"/>
        <end position="163"/>
    </location>
</feature>
<feature type="region of interest" description="Disordered" evidence="1">
    <location>
        <begin position="142"/>
        <end position="163"/>
    </location>
</feature>
<dbReference type="InterPro" id="IPR011989">
    <property type="entry name" value="ARM-like"/>
</dbReference>
<name>A0A8E0RVC0_9TREM</name>
<dbReference type="SUPFAM" id="SSF48371">
    <property type="entry name" value="ARM repeat"/>
    <property type="match status" value="1"/>
</dbReference>
<dbReference type="Proteomes" id="UP000728185">
    <property type="component" value="Unassembled WGS sequence"/>
</dbReference>
<dbReference type="OrthoDB" id="79687at2759"/>
<gene>
    <name evidence="3" type="ORF">FBUS_02338</name>
</gene>
<accession>A0A8E0RVC0</accession>
<dbReference type="EMBL" id="LUCM01004097">
    <property type="protein sequence ID" value="KAA0194847.1"/>
    <property type="molecule type" value="Genomic_DNA"/>
</dbReference>
<evidence type="ECO:0000256" key="2">
    <source>
        <dbReference type="SAM" id="SignalP"/>
    </source>
</evidence>
<dbReference type="InterPro" id="IPR016024">
    <property type="entry name" value="ARM-type_fold"/>
</dbReference>
<sequence length="301" mass="33399">MTTITVVIILIVLNFRFPLLRQVEAEILHNITAFTKHASVQVIEQFFVPILCDCLESNVPDVQIIAMQSLHEMSGYFQQNELDDIVLPGVLQAYTKSAKNKAVQGQVLRTLTTLVRQISVSAVQEHLVPFLLQITKQQPTSKSAERLSPVSGEKSTNNGKSTVGGAVSNQISTICEIWKNVIATRSEILEPNQVTREIFPSILPQVLNKDLNVQEIDNPSFPLKCDWITLFALFQPNCTGQFRSVMSTLYALLDYLDLPMAGSEDSVDTANYRIIPALTIDAPNSEEPQDIPLGESPPCFT</sequence>
<evidence type="ECO:0000313" key="3">
    <source>
        <dbReference type="EMBL" id="KAA0194847.1"/>
    </source>
</evidence>